<proteinExistence type="predicted"/>
<dbReference type="InterPro" id="IPR018490">
    <property type="entry name" value="cNMP-bd_dom_sf"/>
</dbReference>
<reference evidence="5 6" key="1">
    <citation type="submission" date="2018-06" db="EMBL/GenBank/DDBJ databases">
        <authorList>
            <consortium name="Pathogen Informatics"/>
            <person name="Doyle S."/>
        </authorList>
    </citation>
    <scope>NUCLEOTIDE SEQUENCE [LARGE SCALE GENOMIC DNA]</scope>
    <source>
        <strain evidence="5 6">NCTC12221</strain>
    </source>
</reference>
<dbReference type="InterPro" id="IPR012318">
    <property type="entry name" value="HTH_CRP"/>
</dbReference>
<keyword evidence="1" id="KW-0805">Transcription regulation</keyword>
<dbReference type="Pfam" id="PF13545">
    <property type="entry name" value="HTH_Crp_2"/>
    <property type="match status" value="1"/>
</dbReference>
<dbReference type="InterPro" id="IPR014710">
    <property type="entry name" value="RmlC-like_jellyroll"/>
</dbReference>
<dbReference type="SUPFAM" id="SSF46785">
    <property type="entry name" value="Winged helix' DNA-binding domain"/>
    <property type="match status" value="1"/>
</dbReference>
<dbReference type="InterPro" id="IPR036390">
    <property type="entry name" value="WH_DNA-bd_sf"/>
</dbReference>
<dbReference type="RefSeq" id="WP_115026305.1">
    <property type="nucleotide sequence ID" value="NZ_UGHZ01000001.1"/>
</dbReference>
<evidence type="ECO:0000256" key="1">
    <source>
        <dbReference type="ARBA" id="ARBA00023015"/>
    </source>
</evidence>
<evidence type="ECO:0000256" key="2">
    <source>
        <dbReference type="ARBA" id="ARBA00023125"/>
    </source>
</evidence>
<organism evidence="5 6">
    <name type="scientific">Helicobacter cinaedi</name>
    <dbReference type="NCBI Taxonomy" id="213"/>
    <lineage>
        <taxon>Bacteria</taxon>
        <taxon>Pseudomonadati</taxon>
        <taxon>Campylobacterota</taxon>
        <taxon>Epsilonproteobacteria</taxon>
        <taxon>Campylobacterales</taxon>
        <taxon>Helicobacteraceae</taxon>
        <taxon>Helicobacter</taxon>
    </lineage>
</organism>
<keyword evidence="2" id="KW-0238">DNA-binding</keyword>
<evidence type="ECO:0000259" key="4">
    <source>
        <dbReference type="PROSITE" id="PS51063"/>
    </source>
</evidence>
<dbReference type="GO" id="GO:0006355">
    <property type="term" value="P:regulation of DNA-templated transcription"/>
    <property type="evidence" value="ECO:0007669"/>
    <property type="project" value="InterPro"/>
</dbReference>
<dbReference type="Gene3D" id="2.60.120.10">
    <property type="entry name" value="Jelly Rolls"/>
    <property type="match status" value="1"/>
</dbReference>
<dbReference type="InterPro" id="IPR000595">
    <property type="entry name" value="cNMP-bd_dom"/>
</dbReference>
<dbReference type="SUPFAM" id="SSF51206">
    <property type="entry name" value="cAMP-binding domain-like"/>
    <property type="match status" value="1"/>
</dbReference>
<sequence>MKKQSLRHIGDFEHISEKSLKSLESITKIRQIDKNEILYYEGDLLKWACMLISGRLELYKMDKNDNELFLCYVESRAKGVRLINAFGSFKPYEAAASVRGIEPSVVAFIELESLELLIKQDIEISNAFLSAFMDKVIVFKNFINFKEVYDSTSRVGHLLYTELERFNKVQRQVIAHELNIKLETLSRILQKMQQQGLLSKDEYGDLQINDKHTFASLFGNVKMAKIQGSIS</sequence>
<dbReference type="AlphaFoldDB" id="A0A377JRI8"/>
<accession>A0A377JRI8</accession>
<gene>
    <name evidence="5" type="ORF">NCTC12221_01091</name>
</gene>
<feature type="domain" description="HTH crp-type" evidence="4">
    <location>
        <begin position="149"/>
        <end position="212"/>
    </location>
</feature>
<dbReference type="Gene3D" id="1.10.10.10">
    <property type="entry name" value="Winged helix-like DNA-binding domain superfamily/Winged helix DNA-binding domain"/>
    <property type="match status" value="1"/>
</dbReference>
<evidence type="ECO:0000256" key="3">
    <source>
        <dbReference type="ARBA" id="ARBA00023163"/>
    </source>
</evidence>
<dbReference type="EMBL" id="UGHZ01000001">
    <property type="protein sequence ID" value="STP09645.1"/>
    <property type="molecule type" value="Genomic_DNA"/>
</dbReference>
<evidence type="ECO:0000313" key="5">
    <source>
        <dbReference type="EMBL" id="STP09645.1"/>
    </source>
</evidence>
<dbReference type="PROSITE" id="PS51063">
    <property type="entry name" value="HTH_CRP_2"/>
    <property type="match status" value="1"/>
</dbReference>
<dbReference type="CDD" id="cd00038">
    <property type="entry name" value="CAP_ED"/>
    <property type="match status" value="1"/>
</dbReference>
<name>A0A377JRI8_9HELI</name>
<dbReference type="InterPro" id="IPR036388">
    <property type="entry name" value="WH-like_DNA-bd_sf"/>
</dbReference>
<dbReference type="GO" id="GO:0003677">
    <property type="term" value="F:DNA binding"/>
    <property type="evidence" value="ECO:0007669"/>
    <property type="project" value="UniProtKB-KW"/>
</dbReference>
<dbReference type="Proteomes" id="UP000255335">
    <property type="component" value="Unassembled WGS sequence"/>
</dbReference>
<keyword evidence="3" id="KW-0804">Transcription</keyword>
<evidence type="ECO:0000313" key="6">
    <source>
        <dbReference type="Proteomes" id="UP000255335"/>
    </source>
</evidence>
<protein>
    <submittedName>
        <fullName evidence="5">Transcription regulator</fullName>
    </submittedName>
</protein>